<keyword evidence="2" id="KW-0808">Transferase</keyword>
<dbReference type="PANTHER" id="PTHR45947:SF3">
    <property type="entry name" value="SULFOQUINOVOSYL TRANSFERASE SQD2"/>
    <property type="match status" value="1"/>
</dbReference>
<dbReference type="Gene3D" id="3.40.50.2000">
    <property type="entry name" value="Glycogen Phosphorylase B"/>
    <property type="match status" value="2"/>
</dbReference>
<dbReference type="InterPro" id="IPR050194">
    <property type="entry name" value="Glycosyltransferase_grp1"/>
</dbReference>
<accession>A0A1R4HBF7</accession>
<dbReference type="EC" id="2.4.1.-" evidence="2"/>
<reference evidence="3" key="1">
    <citation type="submission" date="2017-02" db="EMBL/GenBank/DDBJ databases">
        <authorList>
            <person name="Daims H."/>
        </authorList>
    </citation>
    <scope>NUCLEOTIDE SEQUENCE [LARGE SCALE GENOMIC DNA]</scope>
</reference>
<dbReference type="PANTHER" id="PTHR45947">
    <property type="entry name" value="SULFOQUINOVOSYL TRANSFERASE SQD2"/>
    <property type="match status" value="1"/>
</dbReference>
<dbReference type="SUPFAM" id="SSF53756">
    <property type="entry name" value="UDP-Glycosyltransferase/glycogen phosphorylase"/>
    <property type="match status" value="1"/>
</dbReference>
<gene>
    <name evidence="2" type="primary">mgtA</name>
    <name evidence="2" type="ORF">CRENPOLYSF2_340002</name>
</gene>
<sequence length="340" mass="37925">MGLKIAFITDAWHPQINGVVTTIENTCRTLQNQGADVLLITPDQFTTIPCPSYPSIKLSIFCYSKVKQLLDAFAPDHIHIATEGPLGLATRKYCLQYRLAFTTSFHTLFAEYINLRTGVPVAWGYRFLHWFHKPASQIMIATAQVELNLVSSGFDKNKFVRWSRGVDVNRFRPRDKNFISYRRPISMYVGRVAIEKNLEAFLGLHVSGTKIVVGDGPQLQKLKKQFPGVVFTGFQTGELLAKTMAAADVFVFPSRTDTFGIVMLDALACGVPVAAYPVQGPIDVLINNQTGCMREDLKAAFYGALALNSDDCRQQALDYSWQNCSAQFLNNLVPVLSITR</sequence>
<dbReference type="EMBL" id="FUKJ01000268">
    <property type="protein sequence ID" value="SJM93549.1"/>
    <property type="molecule type" value="Genomic_DNA"/>
</dbReference>
<dbReference type="OrthoDB" id="9802525at2"/>
<dbReference type="Pfam" id="PF13439">
    <property type="entry name" value="Glyco_transf_4"/>
    <property type="match status" value="1"/>
</dbReference>
<name>A0A1R4HBF7_9GAMM</name>
<feature type="domain" description="Glycosyltransferase subfamily 4-like N-terminal" evidence="1">
    <location>
        <begin position="16"/>
        <end position="170"/>
    </location>
</feature>
<dbReference type="GO" id="GO:0016757">
    <property type="term" value="F:glycosyltransferase activity"/>
    <property type="evidence" value="ECO:0007669"/>
    <property type="project" value="UniProtKB-KW"/>
</dbReference>
<dbReference type="AlphaFoldDB" id="A0A1R4HBF7"/>
<dbReference type="Proteomes" id="UP000195442">
    <property type="component" value="Unassembled WGS sequence"/>
</dbReference>
<protein>
    <submittedName>
        <fullName evidence="2">GDP-mannose-dependent alpha-mannosyltransferase MgtA</fullName>
        <ecNumber evidence="2">2.4.1.-</ecNumber>
    </submittedName>
</protein>
<evidence type="ECO:0000259" key="1">
    <source>
        <dbReference type="Pfam" id="PF13439"/>
    </source>
</evidence>
<dbReference type="RefSeq" id="WP_087147428.1">
    <property type="nucleotide sequence ID" value="NZ_FUKJ01000268.1"/>
</dbReference>
<dbReference type="CDD" id="cd03814">
    <property type="entry name" value="GT4-like"/>
    <property type="match status" value="1"/>
</dbReference>
<evidence type="ECO:0000313" key="2">
    <source>
        <dbReference type="EMBL" id="SJM93549.1"/>
    </source>
</evidence>
<proteinExistence type="predicted"/>
<dbReference type="InterPro" id="IPR028098">
    <property type="entry name" value="Glyco_trans_4-like_N"/>
</dbReference>
<keyword evidence="3" id="KW-1185">Reference proteome</keyword>
<keyword evidence="2" id="KW-0328">Glycosyltransferase</keyword>
<evidence type="ECO:0000313" key="3">
    <source>
        <dbReference type="Proteomes" id="UP000195442"/>
    </source>
</evidence>
<dbReference type="Pfam" id="PF13692">
    <property type="entry name" value="Glyco_trans_1_4"/>
    <property type="match status" value="1"/>
</dbReference>
<organism evidence="2 3">
    <name type="scientific">Crenothrix polyspora</name>
    <dbReference type="NCBI Taxonomy" id="360316"/>
    <lineage>
        <taxon>Bacteria</taxon>
        <taxon>Pseudomonadati</taxon>
        <taxon>Pseudomonadota</taxon>
        <taxon>Gammaproteobacteria</taxon>
        <taxon>Methylococcales</taxon>
        <taxon>Crenotrichaceae</taxon>
        <taxon>Crenothrix</taxon>
    </lineage>
</organism>